<name>A0A4D6MEN3_VIGUN</name>
<evidence type="ECO:0000313" key="1">
    <source>
        <dbReference type="EMBL" id="QCD98506.1"/>
    </source>
</evidence>
<dbReference type="EMBL" id="CP039350">
    <property type="protein sequence ID" value="QCD98506.1"/>
    <property type="molecule type" value="Genomic_DNA"/>
</dbReference>
<reference evidence="1 2" key="1">
    <citation type="submission" date="2019-04" db="EMBL/GenBank/DDBJ databases">
        <title>An improved genome assembly and genetic linkage map for asparagus bean, Vigna unguiculata ssp. sesquipedialis.</title>
        <authorList>
            <person name="Xia Q."/>
            <person name="Zhang R."/>
            <person name="Dong Y."/>
        </authorList>
    </citation>
    <scope>NUCLEOTIDE SEQUENCE [LARGE SCALE GENOMIC DNA]</scope>
    <source>
        <tissue evidence="1">Leaf</tissue>
    </source>
</reference>
<protein>
    <submittedName>
        <fullName evidence="1">Uncharacterized protein</fullName>
    </submittedName>
</protein>
<accession>A0A4D6MEN3</accession>
<proteinExistence type="predicted"/>
<gene>
    <name evidence="1" type="ORF">DEO72_LG6g3227</name>
</gene>
<organism evidence="1 2">
    <name type="scientific">Vigna unguiculata</name>
    <name type="common">Cowpea</name>
    <dbReference type="NCBI Taxonomy" id="3917"/>
    <lineage>
        <taxon>Eukaryota</taxon>
        <taxon>Viridiplantae</taxon>
        <taxon>Streptophyta</taxon>
        <taxon>Embryophyta</taxon>
        <taxon>Tracheophyta</taxon>
        <taxon>Spermatophyta</taxon>
        <taxon>Magnoliopsida</taxon>
        <taxon>eudicotyledons</taxon>
        <taxon>Gunneridae</taxon>
        <taxon>Pentapetalae</taxon>
        <taxon>rosids</taxon>
        <taxon>fabids</taxon>
        <taxon>Fabales</taxon>
        <taxon>Fabaceae</taxon>
        <taxon>Papilionoideae</taxon>
        <taxon>50 kb inversion clade</taxon>
        <taxon>NPAAA clade</taxon>
        <taxon>indigoferoid/millettioid clade</taxon>
        <taxon>Phaseoleae</taxon>
        <taxon>Vigna</taxon>
    </lineage>
</organism>
<dbReference type="Proteomes" id="UP000501690">
    <property type="component" value="Linkage Group LG6"/>
</dbReference>
<keyword evidence="2" id="KW-1185">Reference proteome</keyword>
<dbReference type="AlphaFoldDB" id="A0A4D6MEN3"/>
<sequence>MSKEQEFSDPLSFDSISYVDEWIRPRDLYTDEYGNSDWMALDPSSVNTMLLRPLNDEAEELGEGFDDDEIFSCGKDSEDENTVEKLVNQ</sequence>
<evidence type="ECO:0000313" key="2">
    <source>
        <dbReference type="Proteomes" id="UP000501690"/>
    </source>
</evidence>